<keyword evidence="2" id="KW-1185">Reference proteome</keyword>
<organism evidence="1 2">
    <name type="scientific">Paramarasmius palmivorus</name>
    <dbReference type="NCBI Taxonomy" id="297713"/>
    <lineage>
        <taxon>Eukaryota</taxon>
        <taxon>Fungi</taxon>
        <taxon>Dikarya</taxon>
        <taxon>Basidiomycota</taxon>
        <taxon>Agaricomycotina</taxon>
        <taxon>Agaricomycetes</taxon>
        <taxon>Agaricomycetidae</taxon>
        <taxon>Agaricales</taxon>
        <taxon>Marasmiineae</taxon>
        <taxon>Marasmiaceae</taxon>
        <taxon>Paramarasmius</taxon>
    </lineage>
</organism>
<comment type="caution">
    <text evidence="1">The sequence shown here is derived from an EMBL/GenBank/DDBJ whole genome shotgun (WGS) entry which is preliminary data.</text>
</comment>
<protein>
    <submittedName>
        <fullName evidence="1">Uncharacterized protein</fullName>
    </submittedName>
</protein>
<accession>A0AAW0DUK0</accession>
<dbReference type="EMBL" id="JAYKXP010000006">
    <property type="protein sequence ID" value="KAK7056654.1"/>
    <property type="molecule type" value="Genomic_DNA"/>
</dbReference>
<proteinExistence type="predicted"/>
<evidence type="ECO:0000313" key="1">
    <source>
        <dbReference type="EMBL" id="KAK7056654.1"/>
    </source>
</evidence>
<evidence type="ECO:0000313" key="2">
    <source>
        <dbReference type="Proteomes" id="UP001383192"/>
    </source>
</evidence>
<dbReference type="Proteomes" id="UP001383192">
    <property type="component" value="Unassembled WGS sequence"/>
</dbReference>
<gene>
    <name evidence="1" type="ORF">VNI00_002371</name>
</gene>
<reference evidence="1 2" key="1">
    <citation type="submission" date="2024-01" db="EMBL/GenBank/DDBJ databases">
        <title>A draft genome for a cacao thread blight-causing isolate of Paramarasmius palmivorus.</title>
        <authorList>
            <person name="Baruah I.K."/>
            <person name="Bukari Y."/>
            <person name="Amoako-Attah I."/>
            <person name="Meinhardt L.W."/>
            <person name="Bailey B.A."/>
            <person name="Cohen S.P."/>
        </authorList>
    </citation>
    <scope>NUCLEOTIDE SEQUENCE [LARGE SCALE GENOMIC DNA]</scope>
    <source>
        <strain evidence="1 2">GH-12</strain>
    </source>
</reference>
<dbReference type="AlphaFoldDB" id="A0AAW0DUK0"/>
<name>A0AAW0DUK0_9AGAR</name>
<sequence length="375" mass="42458">MLEGDASFRFFANFGSQALDNCVLDCAQDRWEFTYLDELLPMDDDLLDWTEAYFYLMELFGDPDGPLLDCEMTSIGSYAQGGSQPDWTQEYPYVLELFYGLPSDLGMNIARGLRFDTVYSASLAPIARWPLDNSRSWFCIEDIGKEGNEGRQGLVNRKLVGDGLTRGFWEGWLAQSSWVIDALEMTGKEDKCFVVLPPSLKLRSIPRAGQYVGLAAFFKLCDSEPPPIYLFIHPAPTCLPELVSWLSGYQPTYFWSFDETGRTQMSDDDCEEWGLPQLYHTHHISSIQLRTWPDNVYKALRDWQIARGYDTATADFARHLGYPELEIIGPPKKTNAQSTEVQDEFVHTSDPDNVAKLTSSWWEAIAGSGISAFAL</sequence>